<protein>
    <recommendedName>
        <fullName evidence="3">Tesmin/TSO1-like CXC domain-containing protein</fullName>
    </recommendedName>
</protein>
<keyword evidence="2" id="KW-1185">Reference proteome</keyword>
<organism evidence="1 2">
    <name type="scientific">Mytilus coruscus</name>
    <name type="common">Sea mussel</name>
    <dbReference type="NCBI Taxonomy" id="42192"/>
    <lineage>
        <taxon>Eukaryota</taxon>
        <taxon>Metazoa</taxon>
        <taxon>Spiralia</taxon>
        <taxon>Lophotrochozoa</taxon>
        <taxon>Mollusca</taxon>
        <taxon>Bivalvia</taxon>
        <taxon>Autobranchia</taxon>
        <taxon>Pteriomorphia</taxon>
        <taxon>Mytilida</taxon>
        <taxon>Mytiloidea</taxon>
        <taxon>Mytilidae</taxon>
        <taxon>Mytilinae</taxon>
        <taxon>Mytilus</taxon>
    </lineage>
</organism>
<name>A0A6J8E8Q4_MYTCO</name>
<dbReference type="Proteomes" id="UP000507470">
    <property type="component" value="Unassembled WGS sequence"/>
</dbReference>
<accession>A0A6J8E8Q4</accession>
<dbReference type="OrthoDB" id="6778718at2759"/>
<evidence type="ECO:0000313" key="2">
    <source>
        <dbReference type="Proteomes" id="UP000507470"/>
    </source>
</evidence>
<dbReference type="PANTHER" id="PTHR46704">
    <property type="entry name" value="CXC DOMAIN-CONTAINING PROTEIN-RELATED"/>
    <property type="match status" value="1"/>
</dbReference>
<proteinExistence type="predicted"/>
<dbReference type="PANTHER" id="PTHR46704:SF1">
    <property type="entry name" value="TELOMERE LENGTH REGULATION PROTEIN TEL2 HOMOLOG"/>
    <property type="match status" value="1"/>
</dbReference>
<evidence type="ECO:0008006" key="3">
    <source>
        <dbReference type="Google" id="ProtNLM"/>
    </source>
</evidence>
<dbReference type="EMBL" id="CACVKT020008631">
    <property type="protein sequence ID" value="CAC5416383.1"/>
    <property type="molecule type" value="Genomic_DNA"/>
</dbReference>
<gene>
    <name evidence="1" type="ORF">MCOR_49017</name>
</gene>
<reference evidence="1 2" key="1">
    <citation type="submission" date="2020-06" db="EMBL/GenBank/DDBJ databases">
        <authorList>
            <person name="Li R."/>
            <person name="Bekaert M."/>
        </authorList>
    </citation>
    <scope>NUCLEOTIDE SEQUENCE [LARGE SCALE GENOMIC DNA]</scope>
    <source>
        <strain evidence="2">wild</strain>
    </source>
</reference>
<dbReference type="AlphaFoldDB" id="A0A6J8E8Q4"/>
<evidence type="ECO:0000313" key="1">
    <source>
        <dbReference type="EMBL" id="CAC5416383.1"/>
    </source>
</evidence>
<sequence>MNKIPFWTGYNCLLSKKGADVTVVAYPPIIDSKPNDMATVYTAMKKCLDMSNDAGQDYAIQTFDQQLYAIAQQVKWSKPDIFNRHILRLGGFHSLSCFLASIMKLWADGGLRDLLVDSGVFAGNTAELMLNGKEFNRAVRGFTLVFEALQVLFISAFIHWCRTFDYFDQIPSAFWNVLLEFHTSICDQTDQASDIKTRLEKLFEDHVQPLIGMFKEWGHDTSPTFKYWDMFLVAVQIMLSNVRAERKDKSKAHSMVFGVIWALKKTIIKDSKGSGGIVGITNQKSALIRWTLTRHLLASFSNEMNDRAGITCKSDNSHEEIKQTALKRDEEQVQAIVTHLNQTMTDPFDIDAHPPCLINISTGMHATREVQDSLLFAVDEGENMCRKFVKSALSLDQSGSFYSPITKSKLKTFEHMNAKTTLKCKSGEIITGHINPEIVFRRPLVLANSRDDVTIESILSLPLGPIPVSLFHEDGTMRKCCKSDLVKQFENEVSPVLSLPDFDPSLTTYIRDGMAIVQCMDAKKHKTFGDLALAYCNYLASCFTKAHTVADVFDRYDVKHSIKSGERERRTKVTAHAKVFQVIEGRNVPDWKKFLSVKDNKKALINFVCDFLFKIIKSNPLLVLPGHTYYMAGSTEDPEIAKSSSCRTCSLSGCDTTSSLFGIGKKSVYKVLKDAVLDFSDLYNLGDSDTETAISCSRRFVARLYDQKKKYASCHQDINKLRVKLATSKDSSLVRLPPSEAALRQHILRASFQTKIWHASCLAKPPLPSPLEYGWKSFKDSLHPVYFEGNMSADFLHDLVCSCKGKSQCKKSCVCVDQNLACTDLCSCQGSESCKNVHTHALTEEV</sequence>